<dbReference type="EMBL" id="VIIS01002221">
    <property type="protein sequence ID" value="KAF0286921.1"/>
    <property type="molecule type" value="Genomic_DNA"/>
</dbReference>
<evidence type="ECO:0000256" key="8">
    <source>
        <dbReference type="ARBA" id="ARBA00029930"/>
    </source>
</evidence>
<dbReference type="InterPro" id="IPR036940">
    <property type="entry name" value="PI3/4_kinase_cat_sf"/>
</dbReference>
<evidence type="ECO:0000256" key="1">
    <source>
        <dbReference type="ARBA" id="ARBA00012073"/>
    </source>
</evidence>
<feature type="domain" description="PI3K/PI4K catalytic" evidence="11">
    <location>
        <begin position="819"/>
        <end position="1085"/>
    </location>
</feature>
<keyword evidence="3" id="KW-0808">Transferase</keyword>
<comment type="caution">
    <text evidence="14">The sequence shown here is derived from an EMBL/GenBank/DDBJ whole genome shotgun (WGS) entry which is preliminary data.</text>
</comment>
<dbReference type="PROSITE" id="PS00915">
    <property type="entry name" value="PI3_4_KINASE_1"/>
    <property type="match status" value="1"/>
</dbReference>
<feature type="compositionally biased region" description="Basic and acidic residues" evidence="10">
    <location>
        <begin position="210"/>
        <end position="219"/>
    </location>
</feature>
<dbReference type="GO" id="GO:0005777">
    <property type="term" value="C:peroxisome"/>
    <property type="evidence" value="ECO:0007669"/>
    <property type="project" value="TreeGrafter"/>
</dbReference>
<keyword evidence="5 14" id="KW-0418">Kinase</keyword>
<dbReference type="FunFam" id="3.30.1010.10:FF:000002">
    <property type="entry name" value="Phosphatidylinositol 3-kinase catalytic subunit type 3"/>
    <property type="match status" value="1"/>
</dbReference>
<dbReference type="PROSITE" id="PS51545">
    <property type="entry name" value="PIK_HELICAL"/>
    <property type="match status" value="1"/>
</dbReference>
<dbReference type="Gene3D" id="3.30.1010.10">
    <property type="entry name" value="Phosphatidylinositol 3-kinase Catalytic Subunit, Chain A, domain 4"/>
    <property type="match status" value="1"/>
</dbReference>
<dbReference type="Pfam" id="PF00613">
    <property type="entry name" value="PI3Ka"/>
    <property type="match status" value="1"/>
</dbReference>
<dbReference type="Pfam" id="PF23055">
    <property type="entry name" value="DUF7041"/>
    <property type="match status" value="1"/>
</dbReference>
<dbReference type="InterPro" id="IPR018936">
    <property type="entry name" value="PI3/4_kinase_CS"/>
</dbReference>
<dbReference type="InterPro" id="IPR015433">
    <property type="entry name" value="PI3/4_kinase"/>
</dbReference>
<comment type="catalytic activity">
    <reaction evidence="7">
        <text>a 1,2-diacyl-sn-glycero-3-phospho-(1D-myo-inositol) + ATP = a 1,2-diacyl-sn-glycero-3-phospho-(1D-myo-inositol-3-phosphate) + ADP + H(+)</text>
        <dbReference type="Rhea" id="RHEA:12709"/>
        <dbReference type="ChEBI" id="CHEBI:15378"/>
        <dbReference type="ChEBI" id="CHEBI:30616"/>
        <dbReference type="ChEBI" id="CHEBI:57880"/>
        <dbReference type="ChEBI" id="CHEBI:58088"/>
        <dbReference type="ChEBI" id="CHEBI:456216"/>
        <dbReference type="EC" id="2.7.1.137"/>
    </reaction>
    <physiologicalReaction direction="left-to-right" evidence="7">
        <dbReference type="Rhea" id="RHEA:12710"/>
    </physiologicalReaction>
</comment>
<dbReference type="Gene3D" id="1.10.1070.11">
    <property type="entry name" value="Phosphatidylinositol 3-/4-kinase, catalytic domain"/>
    <property type="match status" value="1"/>
</dbReference>
<dbReference type="GO" id="GO:0006897">
    <property type="term" value="P:endocytosis"/>
    <property type="evidence" value="ECO:0007669"/>
    <property type="project" value="TreeGrafter"/>
</dbReference>
<keyword evidence="15" id="KW-1185">Reference proteome</keyword>
<dbReference type="SMART" id="SM00146">
    <property type="entry name" value="PI3Kc"/>
    <property type="match status" value="1"/>
</dbReference>
<dbReference type="InterPro" id="IPR042236">
    <property type="entry name" value="PI3K_accessory_sf"/>
</dbReference>
<dbReference type="CDD" id="cd08397">
    <property type="entry name" value="C2_PI3K_class_III"/>
    <property type="match status" value="1"/>
</dbReference>
<evidence type="ECO:0000313" key="15">
    <source>
        <dbReference type="Proteomes" id="UP000440578"/>
    </source>
</evidence>
<dbReference type="PROSITE" id="PS50290">
    <property type="entry name" value="PI3_4_KINASE_3"/>
    <property type="match status" value="1"/>
</dbReference>
<evidence type="ECO:0000259" key="11">
    <source>
        <dbReference type="PROSITE" id="PS50290"/>
    </source>
</evidence>
<dbReference type="Pfam" id="PF00454">
    <property type="entry name" value="PI3_PI4_kinase"/>
    <property type="match status" value="1"/>
</dbReference>
<dbReference type="SMART" id="SM00142">
    <property type="entry name" value="PI3K_C2"/>
    <property type="match status" value="1"/>
</dbReference>
<evidence type="ECO:0000259" key="12">
    <source>
        <dbReference type="PROSITE" id="PS51545"/>
    </source>
</evidence>
<dbReference type="OrthoDB" id="67688at2759"/>
<dbReference type="GO" id="GO:0016303">
    <property type="term" value="F:1-phosphatidylinositol-3-kinase activity"/>
    <property type="evidence" value="ECO:0007669"/>
    <property type="project" value="UniProtKB-EC"/>
</dbReference>
<evidence type="ECO:0000256" key="5">
    <source>
        <dbReference type="ARBA" id="ARBA00022777"/>
    </source>
</evidence>
<evidence type="ECO:0000256" key="10">
    <source>
        <dbReference type="SAM" id="MobiDB-lite"/>
    </source>
</evidence>
<feature type="domain" description="C2 PI3K-type" evidence="13">
    <location>
        <begin position="18"/>
        <end position="182"/>
    </location>
</feature>
<dbReference type="InterPro" id="IPR055469">
    <property type="entry name" value="DUF7041"/>
</dbReference>
<feature type="domain" description="PIK helical" evidence="12">
    <location>
        <begin position="489"/>
        <end position="735"/>
    </location>
</feature>
<dbReference type="InterPro" id="IPR035892">
    <property type="entry name" value="C2_domain_sf"/>
</dbReference>
<dbReference type="InterPro" id="IPR011009">
    <property type="entry name" value="Kinase-like_dom_sf"/>
</dbReference>
<feature type="region of interest" description="Disordered" evidence="10">
    <location>
        <begin position="624"/>
        <end position="679"/>
    </location>
</feature>
<dbReference type="Pfam" id="PF00792">
    <property type="entry name" value="PI3K_C2"/>
    <property type="match status" value="1"/>
</dbReference>
<protein>
    <recommendedName>
        <fullName evidence="2">Phosphatidylinositol 3-kinase catalytic subunit type 3</fullName>
        <ecNumber evidence="1">2.7.1.137</ecNumber>
    </recommendedName>
    <alternativeName>
        <fullName evidence="8">Phosphoinositide-3-kinase class 3</fullName>
    </alternativeName>
</protein>
<evidence type="ECO:0000313" key="14">
    <source>
        <dbReference type="EMBL" id="KAF0286921.1"/>
    </source>
</evidence>
<feature type="region of interest" description="Disordered" evidence="10">
    <location>
        <begin position="143"/>
        <end position="219"/>
    </location>
</feature>
<dbReference type="GO" id="GO:0034272">
    <property type="term" value="C:phosphatidylinositol 3-kinase complex, class III, type II"/>
    <property type="evidence" value="ECO:0007669"/>
    <property type="project" value="TreeGrafter"/>
</dbReference>
<dbReference type="Gene3D" id="2.60.40.150">
    <property type="entry name" value="C2 domain"/>
    <property type="match status" value="1"/>
</dbReference>
<comment type="similarity">
    <text evidence="9">Belongs to the PI3/PI4-kinase family.</text>
</comment>
<dbReference type="SUPFAM" id="SSF56112">
    <property type="entry name" value="Protein kinase-like (PK-like)"/>
    <property type="match status" value="1"/>
</dbReference>
<keyword evidence="4" id="KW-0547">Nucleotide-binding</keyword>
<dbReference type="PANTHER" id="PTHR10048">
    <property type="entry name" value="PHOSPHATIDYLINOSITOL KINASE"/>
    <property type="match status" value="1"/>
</dbReference>
<dbReference type="EC" id="2.7.1.137" evidence="1"/>
<dbReference type="GO" id="GO:0000407">
    <property type="term" value="C:phagophore assembly site"/>
    <property type="evidence" value="ECO:0007669"/>
    <property type="project" value="TreeGrafter"/>
</dbReference>
<dbReference type="GO" id="GO:0005524">
    <property type="term" value="F:ATP binding"/>
    <property type="evidence" value="ECO:0007669"/>
    <property type="project" value="UniProtKB-KW"/>
</dbReference>
<dbReference type="CDD" id="cd00870">
    <property type="entry name" value="PI3Ka_III"/>
    <property type="match status" value="1"/>
</dbReference>
<accession>A0A6A4VBA9</accession>
<dbReference type="PIRSF" id="PIRSF000587">
    <property type="entry name" value="PI3K_Vps34"/>
    <property type="match status" value="1"/>
</dbReference>
<gene>
    <name evidence="14" type="primary">pik3c3_1</name>
    <name evidence="14" type="ORF">FJT64_014569</name>
</gene>
<dbReference type="InterPro" id="IPR000403">
    <property type="entry name" value="PI3/4_kinase_cat_dom"/>
</dbReference>
<dbReference type="GO" id="GO:0005768">
    <property type="term" value="C:endosome"/>
    <property type="evidence" value="ECO:0007669"/>
    <property type="project" value="TreeGrafter"/>
</dbReference>
<dbReference type="PANTHER" id="PTHR10048:SF7">
    <property type="entry name" value="PHOSPHATIDYLINOSITOL 3-KINASE CATALYTIC SUBUNIT TYPE 3"/>
    <property type="match status" value="1"/>
</dbReference>
<evidence type="ECO:0000256" key="6">
    <source>
        <dbReference type="ARBA" id="ARBA00022840"/>
    </source>
</evidence>
<dbReference type="SMART" id="SM00145">
    <property type="entry name" value="PI3Ka"/>
    <property type="match status" value="1"/>
</dbReference>
<organism evidence="14 15">
    <name type="scientific">Amphibalanus amphitrite</name>
    <name type="common">Striped barnacle</name>
    <name type="synonym">Balanus amphitrite</name>
    <dbReference type="NCBI Taxonomy" id="1232801"/>
    <lineage>
        <taxon>Eukaryota</taxon>
        <taxon>Metazoa</taxon>
        <taxon>Ecdysozoa</taxon>
        <taxon>Arthropoda</taxon>
        <taxon>Crustacea</taxon>
        <taxon>Multicrustacea</taxon>
        <taxon>Cirripedia</taxon>
        <taxon>Thoracica</taxon>
        <taxon>Thoracicalcarea</taxon>
        <taxon>Balanomorpha</taxon>
        <taxon>Balanoidea</taxon>
        <taxon>Balanidae</taxon>
        <taxon>Amphibalaninae</taxon>
        <taxon>Amphibalanus</taxon>
    </lineage>
</organism>
<feature type="compositionally biased region" description="Basic residues" evidence="10">
    <location>
        <begin position="285"/>
        <end position="294"/>
    </location>
</feature>
<dbReference type="PROSITE" id="PS51547">
    <property type="entry name" value="C2_PI3K"/>
    <property type="match status" value="1"/>
</dbReference>
<dbReference type="FunFam" id="1.10.1070.11:FF:000002">
    <property type="entry name" value="Phosphatidylinositol 3-kinase catalytic subunit type 3"/>
    <property type="match status" value="1"/>
</dbReference>
<dbReference type="InterPro" id="IPR016024">
    <property type="entry name" value="ARM-type_fold"/>
</dbReference>
<name>A0A6A4VBA9_AMPAM</name>
<feature type="region of interest" description="Disordered" evidence="10">
    <location>
        <begin position="281"/>
        <end position="318"/>
    </location>
</feature>
<dbReference type="Proteomes" id="UP000440578">
    <property type="component" value="Unassembled WGS sequence"/>
</dbReference>
<proteinExistence type="inferred from homology"/>
<dbReference type="InterPro" id="IPR002420">
    <property type="entry name" value="PI3K-type_C2_dom"/>
</dbReference>
<evidence type="ECO:0000256" key="9">
    <source>
        <dbReference type="PROSITE-ProRule" id="PRU00880"/>
    </source>
</evidence>
<dbReference type="GO" id="GO:0000045">
    <property type="term" value="P:autophagosome assembly"/>
    <property type="evidence" value="ECO:0007669"/>
    <property type="project" value="TreeGrafter"/>
</dbReference>
<keyword evidence="6" id="KW-0067">ATP-binding</keyword>
<dbReference type="AlphaFoldDB" id="A0A6A4VBA9"/>
<dbReference type="GO" id="GO:0048015">
    <property type="term" value="P:phosphatidylinositol-mediated signaling"/>
    <property type="evidence" value="ECO:0007669"/>
    <property type="project" value="TreeGrafter"/>
</dbReference>
<dbReference type="CDD" id="cd00896">
    <property type="entry name" value="PI3Kc_III"/>
    <property type="match status" value="1"/>
</dbReference>
<dbReference type="SUPFAM" id="SSF49562">
    <property type="entry name" value="C2 domain (Calcium/lipid-binding domain, CaLB)"/>
    <property type="match status" value="1"/>
</dbReference>
<reference evidence="14 15" key="1">
    <citation type="submission" date="2019-07" db="EMBL/GenBank/DDBJ databases">
        <title>Draft genome assembly of a fouling barnacle, Amphibalanus amphitrite (Darwin, 1854): The first reference genome for Thecostraca.</title>
        <authorList>
            <person name="Kim W."/>
        </authorList>
    </citation>
    <scope>NUCLEOTIDE SEQUENCE [LARGE SCALE GENOMIC DNA]</scope>
    <source>
        <strain evidence="14">SNU_AA5</strain>
        <tissue evidence="14">Soma without cirri and trophi</tissue>
    </source>
</reference>
<dbReference type="SUPFAM" id="SSF48371">
    <property type="entry name" value="ARM repeat"/>
    <property type="match status" value="1"/>
</dbReference>
<dbReference type="Gene3D" id="1.25.40.70">
    <property type="entry name" value="Phosphatidylinositol 3-kinase, accessory domain (PIK)"/>
    <property type="match status" value="1"/>
</dbReference>
<evidence type="ECO:0000256" key="7">
    <source>
        <dbReference type="ARBA" id="ARBA00023985"/>
    </source>
</evidence>
<dbReference type="InterPro" id="IPR008290">
    <property type="entry name" value="PI3K_Vps34"/>
</dbReference>
<dbReference type="InterPro" id="IPR057756">
    <property type="entry name" value="PI3-kinase_type3/VPS34_cat"/>
</dbReference>
<feature type="compositionally biased region" description="Polar residues" evidence="10">
    <location>
        <begin position="625"/>
        <end position="640"/>
    </location>
</feature>
<evidence type="ECO:0000256" key="3">
    <source>
        <dbReference type="ARBA" id="ARBA00022679"/>
    </source>
</evidence>
<evidence type="ECO:0000256" key="2">
    <source>
        <dbReference type="ARBA" id="ARBA00019787"/>
    </source>
</evidence>
<evidence type="ECO:0000256" key="4">
    <source>
        <dbReference type="ARBA" id="ARBA00022741"/>
    </source>
</evidence>
<dbReference type="PROSITE" id="PS00916">
    <property type="entry name" value="PI3_4_KINASE_2"/>
    <property type="match status" value="1"/>
</dbReference>
<sequence length="1101" mass="122893">MGSQEQDDKFYYVYSCDLDANLQVKIGTLEGDRRRPDYEDLLLDPMIEFSGRWQQQCSDMYVEVQVLSGRVEIALPVTTSYKAFTTRWNWNEWLTLPVRYCDLPDDAVLRFTVFEPCRPQRAAMVGATSIKVFTPDRCLNQGLHDLRLSPPPEELPESTARATDGAAGGGGPTVRSEGGTETAASTSVTIVRATSPASAPAPAPAPAGSPKKDASDQMERLSKLTKRHRNGQLQQIDWLDRLTFREIEVINEREKRSSSALYLMIEFPKIVADKQELHRSTCRSPCRRRRHRSSRPLLSAAMDQKTQPAGAGAAAGPGAAAGAGAAAAAASHAAAAAAAAAAQPDYLRVATAPRSHVAPPRFFEEDPVIWLVQLDLFFSQAAVDDELSRFRIAATLLPGHLLRDFTDILRNPPQDRPYTILSDAIRQRFGKSSPRHEAGTTMFCEFVLSTRPTWSSRGLSSGADACFQDNLLELKHHHLARSLRSGVTDRDLKPDAATRDQLSMVVNAPPTRPTSREAQDLVWKYRFYLSSQSKALSKFLKCVNWEQTSESQQALDLMLRWAPIDPNQALELLGPSFTHPAVRAYAVCRLQQAPDEELLMYLLQLVQALRYEIEETIFAGLEVSPTPSRPSSLIITSLSAPPSDDGVKSECPSPVPPAGEDLPPASCPTEEQAPRPDPAGGDITDLSSFLISRACQNAVVANYLYWYLLIECDELDDPAKQDMRVRKRYLAVMKRFTQALNRGGADCRATKFVLSRQQHFISRLVKLFKTVQKESGNRRKKIEKMQSLLADPDALKFNFATFDPLPLPLDPEVRICGILPDKATLFKSALMPARLTFLTDTGAEFVAIFKYGDDLRQDQLILQIIMLMDKLLRRENLDLKLTPYRVLATSSRHGFVQFIESSAVAEVLSTEGSILNFFRKHHPSETGPYGVSADVMDTYIRSCAGYCVITYLLGVGDRHLDNLLLTKSGSLFHVDFGYILGRDPKPLPPPMKLSKEMVEAMGGINSEHYQTFRKQCYTAFLHLRRHADVILHLFSLMVDANIPDIALEPDKTVRKVQDKFRLDLSDEEAVAYMQNMIDVSVTAVMAALVEQLHKFAQYWRR</sequence>
<evidence type="ECO:0000259" key="13">
    <source>
        <dbReference type="PROSITE" id="PS51547"/>
    </source>
</evidence>
<dbReference type="GO" id="GO:0034271">
    <property type="term" value="C:phosphatidylinositol 3-kinase complex, class III, type I"/>
    <property type="evidence" value="ECO:0007669"/>
    <property type="project" value="TreeGrafter"/>
</dbReference>
<dbReference type="InterPro" id="IPR001263">
    <property type="entry name" value="PI3K_accessory_dom"/>
</dbReference>